<dbReference type="GO" id="GO:0016787">
    <property type="term" value="F:hydrolase activity"/>
    <property type="evidence" value="ECO:0007669"/>
    <property type="project" value="UniProtKB-KW"/>
</dbReference>
<dbReference type="InterPro" id="IPR029058">
    <property type="entry name" value="AB_hydrolase_fold"/>
</dbReference>
<evidence type="ECO:0000259" key="2">
    <source>
        <dbReference type="Pfam" id="PF00561"/>
    </source>
</evidence>
<dbReference type="Gene3D" id="3.40.50.1820">
    <property type="entry name" value="alpha/beta hydrolase"/>
    <property type="match status" value="1"/>
</dbReference>
<gene>
    <name evidence="3" type="ORF">ACFOWA_01340</name>
</gene>
<dbReference type="EMBL" id="JBHSBW010000003">
    <property type="protein sequence ID" value="MFC4209803.1"/>
    <property type="molecule type" value="Genomic_DNA"/>
</dbReference>
<keyword evidence="1 3" id="KW-0378">Hydrolase</keyword>
<organism evidence="3 4">
    <name type="scientific">Pedobacter lithocola</name>
    <dbReference type="NCBI Taxonomy" id="1908239"/>
    <lineage>
        <taxon>Bacteria</taxon>
        <taxon>Pseudomonadati</taxon>
        <taxon>Bacteroidota</taxon>
        <taxon>Sphingobacteriia</taxon>
        <taxon>Sphingobacteriales</taxon>
        <taxon>Sphingobacteriaceae</taxon>
        <taxon>Pedobacter</taxon>
    </lineage>
</organism>
<dbReference type="InterPro" id="IPR000639">
    <property type="entry name" value="Epox_hydrolase-like"/>
</dbReference>
<dbReference type="RefSeq" id="WP_378981063.1">
    <property type="nucleotide sequence ID" value="NZ_JBHSBW010000003.1"/>
</dbReference>
<protein>
    <submittedName>
        <fullName evidence="3">Alpha/beta fold hydrolase</fullName>
    </submittedName>
</protein>
<evidence type="ECO:0000256" key="1">
    <source>
        <dbReference type="ARBA" id="ARBA00022801"/>
    </source>
</evidence>
<dbReference type="Pfam" id="PF00561">
    <property type="entry name" value="Abhydrolase_1"/>
    <property type="match status" value="1"/>
</dbReference>
<proteinExistence type="predicted"/>
<dbReference type="Proteomes" id="UP001595789">
    <property type="component" value="Unassembled WGS sequence"/>
</dbReference>
<dbReference type="SUPFAM" id="SSF53474">
    <property type="entry name" value="alpha/beta-Hydrolases"/>
    <property type="match status" value="1"/>
</dbReference>
<evidence type="ECO:0000313" key="4">
    <source>
        <dbReference type="Proteomes" id="UP001595789"/>
    </source>
</evidence>
<comment type="caution">
    <text evidence="3">The sequence shown here is derived from an EMBL/GenBank/DDBJ whole genome shotgun (WGS) entry which is preliminary data.</text>
</comment>
<feature type="domain" description="AB hydrolase-1" evidence="2">
    <location>
        <begin position="35"/>
        <end position="312"/>
    </location>
</feature>
<dbReference type="InterPro" id="IPR000073">
    <property type="entry name" value="AB_hydrolase_1"/>
</dbReference>
<accession>A0ABV8P6Q8</accession>
<evidence type="ECO:0000313" key="3">
    <source>
        <dbReference type="EMBL" id="MFC4209803.1"/>
    </source>
</evidence>
<name>A0ABV8P6Q8_9SPHI</name>
<dbReference type="PRINTS" id="PR00412">
    <property type="entry name" value="EPOXHYDRLASE"/>
</dbReference>
<keyword evidence="4" id="KW-1185">Reference proteome</keyword>
<dbReference type="PANTHER" id="PTHR43329">
    <property type="entry name" value="EPOXIDE HYDROLASE"/>
    <property type="match status" value="1"/>
</dbReference>
<reference evidence="4" key="1">
    <citation type="journal article" date="2019" name="Int. J. Syst. Evol. Microbiol.">
        <title>The Global Catalogue of Microorganisms (GCM) 10K type strain sequencing project: providing services to taxonomists for standard genome sequencing and annotation.</title>
        <authorList>
            <consortium name="The Broad Institute Genomics Platform"/>
            <consortium name="The Broad Institute Genome Sequencing Center for Infectious Disease"/>
            <person name="Wu L."/>
            <person name="Ma J."/>
        </authorList>
    </citation>
    <scope>NUCLEOTIDE SEQUENCE [LARGE SCALE GENOMIC DNA]</scope>
    <source>
        <strain evidence="4">CCM 8691</strain>
    </source>
</reference>
<sequence>MDTIKNKLNVDMTMKSSQILINGKSFHVLEKGIGPAVLFCHGFPDTARGWISQMEALANAGYYTIALDMRGFGESYAPVMVSEYSALQIVGDLIGVLDALKIPRAVLVGHDWGADHAQRAVLMRPDRFVGLASLSIPFAPRGKISMWDELRQRGLENLYYAFGMMKEGAEMDFLPSRKSIPSILYWLSASPPEGDRWDPINPARHMLRDADILKPEWADSEYIRYTIRAFEKSGFQGGLNHYRGAQLTFDLMPAFKDAVIRQPSIYIWGEADGLCNFFHPNDPTLEDLSTIHPGIVKVVKLLKVGHFPHLEAPERVSQELIEFLGMIYY</sequence>